<evidence type="ECO:0000256" key="1">
    <source>
        <dbReference type="SAM" id="MobiDB-lite"/>
    </source>
</evidence>
<protein>
    <submittedName>
        <fullName evidence="2">Uncharacterized protein</fullName>
    </submittedName>
</protein>
<sequence length="322" mass="36290">MSSVPIDLHQKVREILQHVEDLPAEARIPLTHYNRSSTELWNLLLCIEQAIATEQSIVEVPRPPAAIRSHMGQLHGMILVNLVETFERYLKEVAAACVDHIAPYVLDDRFKEFKIQGSALAAHFGTGTLGRSLCESATWLDCRDVSDRFRHLLAGPFEPGKFHLFAKQPAAELERFETLSVIWQLRHTIVHNVGVITQSDAIKLRLLVRGPVPREKILAPSRDDILYLKRFLDETAETSKPADRQTSRRTVDLSACRRRKPIRRARHCRRDLADLRPGARGRRMCRFRSPLTPSLRGGRGGAVVSSGPRPAFTAGPCRTGRP</sequence>
<dbReference type="RefSeq" id="WP_148595783.1">
    <property type="nucleotide sequence ID" value="NZ_CP042997.1"/>
</dbReference>
<evidence type="ECO:0000313" key="3">
    <source>
        <dbReference type="Proteomes" id="UP000324233"/>
    </source>
</evidence>
<feature type="region of interest" description="Disordered" evidence="1">
    <location>
        <begin position="289"/>
        <end position="322"/>
    </location>
</feature>
<gene>
    <name evidence="2" type="ORF">OJF2_46190</name>
</gene>
<organism evidence="2 3">
    <name type="scientific">Aquisphaera giovannonii</name>
    <dbReference type="NCBI Taxonomy" id="406548"/>
    <lineage>
        <taxon>Bacteria</taxon>
        <taxon>Pseudomonadati</taxon>
        <taxon>Planctomycetota</taxon>
        <taxon>Planctomycetia</taxon>
        <taxon>Isosphaerales</taxon>
        <taxon>Isosphaeraceae</taxon>
        <taxon>Aquisphaera</taxon>
    </lineage>
</organism>
<keyword evidence="3" id="KW-1185">Reference proteome</keyword>
<accession>A0A5B9W7S3</accession>
<dbReference type="AlphaFoldDB" id="A0A5B9W7S3"/>
<dbReference type="KEGG" id="agv:OJF2_46190"/>
<name>A0A5B9W7S3_9BACT</name>
<proteinExistence type="predicted"/>
<reference evidence="2 3" key="1">
    <citation type="submission" date="2019-08" db="EMBL/GenBank/DDBJ databases">
        <title>Deep-cultivation of Planctomycetes and their phenomic and genomic characterization uncovers novel biology.</title>
        <authorList>
            <person name="Wiegand S."/>
            <person name="Jogler M."/>
            <person name="Boedeker C."/>
            <person name="Pinto D."/>
            <person name="Vollmers J."/>
            <person name="Rivas-Marin E."/>
            <person name="Kohn T."/>
            <person name="Peeters S.H."/>
            <person name="Heuer A."/>
            <person name="Rast P."/>
            <person name="Oberbeckmann S."/>
            <person name="Bunk B."/>
            <person name="Jeske O."/>
            <person name="Meyerdierks A."/>
            <person name="Storesund J.E."/>
            <person name="Kallscheuer N."/>
            <person name="Luecker S."/>
            <person name="Lage O.M."/>
            <person name="Pohl T."/>
            <person name="Merkel B.J."/>
            <person name="Hornburger P."/>
            <person name="Mueller R.-W."/>
            <person name="Bruemmer F."/>
            <person name="Labrenz M."/>
            <person name="Spormann A.M."/>
            <person name="Op den Camp H."/>
            <person name="Overmann J."/>
            <person name="Amann R."/>
            <person name="Jetten M.S.M."/>
            <person name="Mascher T."/>
            <person name="Medema M.H."/>
            <person name="Devos D.P."/>
            <person name="Kaster A.-K."/>
            <person name="Ovreas L."/>
            <person name="Rohde M."/>
            <person name="Galperin M.Y."/>
            <person name="Jogler C."/>
        </authorList>
    </citation>
    <scope>NUCLEOTIDE SEQUENCE [LARGE SCALE GENOMIC DNA]</scope>
    <source>
        <strain evidence="2 3">OJF2</strain>
    </source>
</reference>
<dbReference type="EMBL" id="CP042997">
    <property type="protein sequence ID" value="QEH36061.1"/>
    <property type="molecule type" value="Genomic_DNA"/>
</dbReference>
<evidence type="ECO:0000313" key="2">
    <source>
        <dbReference type="EMBL" id="QEH36061.1"/>
    </source>
</evidence>
<dbReference type="OrthoDB" id="582412at2"/>
<dbReference type="Proteomes" id="UP000324233">
    <property type="component" value="Chromosome"/>
</dbReference>